<feature type="compositionally biased region" description="Basic and acidic residues" evidence="1">
    <location>
        <begin position="43"/>
        <end position="66"/>
    </location>
</feature>
<keyword evidence="3" id="KW-1185">Reference proteome</keyword>
<name>A0A4C1VY14_EUMVA</name>
<accession>A0A4C1VY14</accession>
<dbReference type="Proteomes" id="UP000299102">
    <property type="component" value="Unassembled WGS sequence"/>
</dbReference>
<evidence type="ECO:0000313" key="3">
    <source>
        <dbReference type="Proteomes" id="UP000299102"/>
    </source>
</evidence>
<feature type="region of interest" description="Disordered" evidence="1">
    <location>
        <begin position="38"/>
        <end position="66"/>
    </location>
</feature>
<dbReference type="AlphaFoldDB" id="A0A4C1VY14"/>
<proteinExistence type="predicted"/>
<evidence type="ECO:0000313" key="2">
    <source>
        <dbReference type="EMBL" id="GBP43232.1"/>
    </source>
</evidence>
<sequence length="175" mass="19458">MKIRSYVDALYFALFQESAYLLASLVTAATRPYKVTFSGSRPTGERVRSIDPHSAGRGERPAHDETEKKSVFIPLSVCESLNAMCCNGGMGRPQVQVGTPRVWRGQGVVRALRTHMATRHSTVQQCPPRGVASPKSVTNIENITSVHGRCKSDVVIKYTNRNYHLFNQQHTSRKA</sequence>
<gene>
    <name evidence="2" type="ORF">EVAR_39289_1</name>
</gene>
<organism evidence="2 3">
    <name type="scientific">Eumeta variegata</name>
    <name type="common">Bagworm moth</name>
    <name type="synonym">Eumeta japonica</name>
    <dbReference type="NCBI Taxonomy" id="151549"/>
    <lineage>
        <taxon>Eukaryota</taxon>
        <taxon>Metazoa</taxon>
        <taxon>Ecdysozoa</taxon>
        <taxon>Arthropoda</taxon>
        <taxon>Hexapoda</taxon>
        <taxon>Insecta</taxon>
        <taxon>Pterygota</taxon>
        <taxon>Neoptera</taxon>
        <taxon>Endopterygota</taxon>
        <taxon>Lepidoptera</taxon>
        <taxon>Glossata</taxon>
        <taxon>Ditrysia</taxon>
        <taxon>Tineoidea</taxon>
        <taxon>Psychidae</taxon>
        <taxon>Oiketicinae</taxon>
        <taxon>Eumeta</taxon>
    </lineage>
</organism>
<reference evidence="2 3" key="1">
    <citation type="journal article" date="2019" name="Commun. Biol.">
        <title>The bagworm genome reveals a unique fibroin gene that provides high tensile strength.</title>
        <authorList>
            <person name="Kono N."/>
            <person name="Nakamura H."/>
            <person name="Ohtoshi R."/>
            <person name="Tomita M."/>
            <person name="Numata K."/>
            <person name="Arakawa K."/>
        </authorList>
    </citation>
    <scope>NUCLEOTIDE SEQUENCE [LARGE SCALE GENOMIC DNA]</scope>
</reference>
<evidence type="ECO:0000256" key="1">
    <source>
        <dbReference type="SAM" id="MobiDB-lite"/>
    </source>
</evidence>
<comment type="caution">
    <text evidence="2">The sequence shown here is derived from an EMBL/GenBank/DDBJ whole genome shotgun (WGS) entry which is preliminary data.</text>
</comment>
<dbReference type="EMBL" id="BGZK01000432">
    <property type="protein sequence ID" value="GBP43232.1"/>
    <property type="molecule type" value="Genomic_DNA"/>
</dbReference>
<protein>
    <submittedName>
        <fullName evidence="2">Uncharacterized protein</fullName>
    </submittedName>
</protein>